<dbReference type="Proteomes" id="UP001055811">
    <property type="component" value="Linkage Group LG03"/>
</dbReference>
<sequence>MEKVKLMCSYGGKIHHRPHDRQLSYIGGDTKILTVDRSINYANLLSKLNGLCEYNSEIRLRYKLPGQDLDALVSIFDDDDVENMMFEYDLLRRMSPTPPRLRLFVFFAVAPPTPVTARSVNPDFLFGFDKEYSLNYTEPLKNPEDTDTVVSPPGNVGPLDTVPVQIQEIPAQVPYNSTVTRGSYVYPTPLVYQATMASSGYFQAGQHKGGGNREQPVVYGYIPGGNRDQPVVYGFIPVMPSATQEQANIPMSGSPLSYDAARGDFQLPTVMMPNNSNHDSKATTGPQHDA</sequence>
<evidence type="ECO:0000313" key="2">
    <source>
        <dbReference type="Proteomes" id="UP001055811"/>
    </source>
</evidence>
<organism evidence="1 2">
    <name type="scientific">Cichorium intybus</name>
    <name type="common">Chicory</name>
    <dbReference type="NCBI Taxonomy" id="13427"/>
    <lineage>
        <taxon>Eukaryota</taxon>
        <taxon>Viridiplantae</taxon>
        <taxon>Streptophyta</taxon>
        <taxon>Embryophyta</taxon>
        <taxon>Tracheophyta</taxon>
        <taxon>Spermatophyta</taxon>
        <taxon>Magnoliopsida</taxon>
        <taxon>eudicotyledons</taxon>
        <taxon>Gunneridae</taxon>
        <taxon>Pentapetalae</taxon>
        <taxon>asterids</taxon>
        <taxon>campanulids</taxon>
        <taxon>Asterales</taxon>
        <taxon>Asteraceae</taxon>
        <taxon>Cichorioideae</taxon>
        <taxon>Cichorieae</taxon>
        <taxon>Cichoriinae</taxon>
        <taxon>Cichorium</taxon>
    </lineage>
</organism>
<accession>A0ACB9FBH8</accession>
<evidence type="ECO:0000313" key="1">
    <source>
        <dbReference type="EMBL" id="KAI3768200.1"/>
    </source>
</evidence>
<protein>
    <submittedName>
        <fullName evidence="1">Uncharacterized protein</fullName>
    </submittedName>
</protein>
<gene>
    <name evidence="1" type="ORF">L2E82_18688</name>
</gene>
<proteinExistence type="predicted"/>
<keyword evidence="2" id="KW-1185">Reference proteome</keyword>
<comment type="caution">
    <text evidence="1">The sequence shown here is derived from an EMBL/GenBank/DDBJ whole genome shotgun (WGS) entry which is preliminary data.</text>
</comment>
<reference evidence="2" key="1">
    <citation type="journal article" date="2022" name="Mol. Ecol. Resour.">
        <title>The genomes of chicory, endive, great burdock and yacon provide insights into Asteraceae palaeo-polyploidization history and plant inulin production.</title>
        <authorList>
            <person name="Fan W."/>
            <person name="Wang S."/>
            <person name="Wang H."/>
            <person name="Wang A."/>
            <person name="Jiang F."/>
            <person name="Liu H."/>
            <person name="Zhao H."/>
            <person name="Xu D."/>
            <person name="Zhang Y."/>
        </authorList>
    </citation>
    <scope>NUCLEOTIDE SEQUENCE [LARGE SCALE GENOMIC DNA]</scope>
    <source>
        <strain evidence="2">cv. Punajuju</strain>
    </source>
</reference>
<name>A0ACB9FBH8_CICIN</name>
<reference evidence="1 2" key="2">
    <citation type="journal article" date="2022" name="Mol. Ecol. Resour.">
        <title>The genomes of chicory, endive, great burdock and yacon provide insights into Asteraceae paleo-polyploidization history and plant inulin production.</title>
        <authorList>
            <person name="Fan W."/>
            <person name="Wang S."/>
            <person name="Wang H."/>
            <person name="Wang A."/>
            <person name="Jiang F."/>
            <person name="Liu H."/>
            <person name="Zhao H."/>
            <person name="Xu D."/>
            <person name="Zhang Y."/>
        </authorList>
    </citation>
    <scope>NUCLEOTIDE SEQUENCE [LARGE SCALE GENOMIC DNA]</scope>
    <source>
        <strain evidence="2">cv. Punajuju</strain>
        <tissue evidence="1">Leaves</tissue>
    </source>
</reference>
<dbReference type="EMBL" id="CM042011">
    <property type="protein sequence ID" value="KAI3768200.1"/>
    <property type="molecule type" value="Genomic_DNA"/>
</dbReference>